<evidence type="ECO:0000313" key="9">
    <source>
        <dbReference type="EMBL" id="MCZ0860258.1"/>
    </source>
</evidence>
<dbReference type="PANTHER" id="PTHR30472">
    <property type="entry name" value="FERRIC ENTEROBACTIN TRANSPORT SYSTEM PERMEASE PROTEIN"/>
    <property type="match status" value="1"/>
</dbReference>
<dbReference type="Proteomes" id="UP001141422">
    <property type="component" value="Unassembled WGS sequence"/>
</dbReference>
<keyword evidence="4" id="KW-1003">Cell membrane</keyword>
<dbReference type="InterPro" id="IPR037294">
    <property type="entry name" value="ABC_BtuC-like"/>
</dbReference>
<feature type="transmembrane region" description="Helical" evidence="8">
    <location>
        <begin position="331"/>
        <end position="351"/>
    </location>
</feature>
<keyword evidence="10" id="KW-1185">Reference proteome</keyword>
<comment type="similarity">
    <text evidence="2">Belongs to the binding-protein-dependent transport system permease family. FecCD subfamily.</text>
</comment>
<dbReference type="CDD" id="cd06550">
    <property type="entry name" value="TM_ABC_iron-siderophores_like"/>
    <property type="match status" value="1"/>
</dbReference>
<feature type="transmembrane region" description="Helical" evidence="8">
    <location>
        <begin position="142"/>
        <end position="162"/>
    </location>
</feature>
<evidence type="ECO:0000256" key="6">
    <source>
        <dbReference type="ARBA" id="ARBA00022989"/>
    </source>
</evidence>
<dbReference type="RefSeq" id="WP_268924478.1">
    <property type="nucleotide sequence ID" value="NZ_JAPTGB010000005.1"/>
</dbReference>
<evidence type="ECO:0000256" key="3">
    <source>
        <dbReference type="ARBA" id="ARBA00022448"/>
    </source>
</evidence>
<proteinExistence type="inferred from homology"/>
<gene>
    <name evidence="9" type="ORF">O0S10_03300</name>
</gene>
<comment type="subcellular location">
    <subcellularLocation>
        <location evidence="1">Cell membrane</location>
        <topology evidence="1">Multi-pass membrane protein</topology>
    </subcellularLocation>
</comment>
<keyword evidence="5 8" id="KW-0812">Transmembrane</keyword>
<reference evidence="9" key="1">
    <citation type="submission" date="2022-12" db="EMBL/GenBank/DDBJ databases">
        <title>Isolation and characterisation of novel Methanocorpusculum spp. from native Australian herbivores indicates the genus is ancestrally host-associated.</title>
        <authorList>
            <person name="Volmer J.G."/>
            <person name="Soo R.M."/>
            <person name="Evans P.N."/>
            <person name="Hoedt E.C."/>
            <person name="Astorga Alsina A.L."/>
            <person name="Woodcroft B.J."/>
            <person name="Tyson G.W."/>
            <person name="Hugenholtz P."/>
            <person name="Morrison M."/>
        </authorList>
    </citation>
    <scope>NUCLEOTIDE SEQUENCE</scope>
    <source>
        <strain evidence="9">MG</strain>
    </source>
</reference>
<dbReference type="Gene3D" id="1.10.3470.10">
    <property type="entry name" value="ABC transporter involved in vitamin B12 uptake, BtuC"/>
    <property type="match status" value="1"/>
</dbReference>
<dbReference type="Pfam" id="PF01032">
    <property type="entry name" value="FecCD"/>
    <property type="match status" value="1"/>
</dbReference>
<name>A0ABT4IEV3_9EURY</name>
<feature type="transmembrane region" description="Helical" evidence="8">
    <location>
        <begin position="108"/>
        <end position="130"/>
    </location>
</feature>
<evidence type="ECO:0000256" key="2">
    <source>
        <dbReference type="ARBA" id="ARBA00007935"/>
    </source>
</evidence>
<feature type="transmembrane region" description="Helical" evidence="8">
    <location>
        <begin position="20"/>
        <end position="39"/>
    </location>
</feature>
<protein>
    <submittedName>
        <fullName evidence="9">Iron ABC transporter permease</fullName>
    </submittedName>
</protein>
<evidence type="ECO:0000313" key="10">
    <source>
        <dbReference type="Proteomes" id="UP001141422"/>
    </source>
</evidence>
<feature type="transmembrane region" description="Helical" evidence="8">
    <location>
        <begin position="174"/>
        <end position="195"/>
    </location>
</feature>
<evidence type="ECO:0000256" key="4">
    <source>
        <dbReference type="ARBA" id="ARBA00022475"/>
    </source>
</evidence>
<feature type="transmembrane region" description="Helical" evidence="8">
    <location>
        <begin position="301"/>
        <end position="319"/>
    </location>
</feature>
<comment type="caution">
    <text evidence="9">The sequence shown here is derived from an EMBL/GenBank/DDBJ whole genome shotgun (WGS) entry which is preliminary data.</text>
</comment>
<evidence type="ECO:0000256" key="5">
    <source>
        <dbReference type="ARBA" id="ARBA00022692"/>
    </source>
</evidence>
<dbReference type="SUPFAM" id="SSF81345">
    <property type="entry name" value="ABC transporter involved in vitamin B12 uptake, BtuC"/>
    <property type="match status" value="1"/>
</dbReference>
<dbReference type="InterPro" id="IPR000522">
    <property type="entry name" value="ABC_transptr_permease_BtuC"/>
</dbReference>
<evidence type="ECO:0000256" key="8">
    <source>
        <dbReference type="SAM" id="Phobius"/>
    </source>
</evidence>
<dbReference type="PANTHER" id="PTHR30472:SF25">
    <property type="entry name" value="ABC TRANSPORTER PERMEASE PROTEIN MJ0876-RELATED"/>
    <property type="match status" value="1"/>
</dbReference>
<feature type="transmembrane region" description="Helical" evidence="8">
    <location>
        <begin position="216"/>
        <end position="235"/>
    </location>
</feature>
<organism evidence="9 10">
    <name type="scientific">Methanocorpusculum petauri</name>
    <dbReference type="NCBI Taxonomy" id="3002863"/>
    <lineage>
        <taxon>Archaea</taxon>
        <taxon>Methanobacteriati</taxon>
        <taxon>Methanobacteriota</taxon>
        <taxon>Stenosarchaea group</taxon>
        <taxon>Methanomicrobia</taxon>
        <taxon>Methanomicrobiales</taxon>
        <taxon>Methanocorpusculaceae</taxon>
        <taxon>Methanocorpusculum</taxon>
    </lineage>
</organism>
<accession>A0ABT4IEV3</accession>
<feature type="transmembrane region" description="Helical" evidence="8">
    <location>
        <begin position="262"/>
        <end position="289"/>
    </location>
</feature>
<dbReference type="EMBL" id="JAPTGB010000005">
    <property type="protein sequence ID" value="MCZ0860258.1"/>
    <property type="molecule type" value="Genomic_DNA"/>
</dbReference>
<keyword evidence="3" id="KW-0813">Transport</keyword>
<sequence length="356" mass="37642">MQRENGSAPEHYRAYVGRKVTLILGGVVLAIIMFFVSVSVGAVSIPIPDIIATLLGGQGTGLYERIIWNIRIPQALTAVVAGAGLAIAGVAMQSILRNPLASPFTLGLSNAAAFGAAIGILMFGAGTTGSSIADAVVVNNPYLTTICAFLFSMLTTVIILLIAKMRSATPETMVLAGVAISSLFSAGLMAIQYFVDDTKLASIVFWQFGDVSRSSWMELGIITAVVVAAFAYILFKRWDYNAIDAGDETARGLGVNVERTRLFGMIAASVISAVVVAFLGVIGFVGLVCPHMVRRVIGDDHRFLIPGSFVCGAVLLLISDTVARTMIAPHVLPVAVLTAFLGAPVFLYLIIRGRRM</sequence>
<evidence type="ECO:0000256" key="7">
    <source>
        <dbReference type="ARBA" id="ARBA00023136"/>
    </source>
</evidence>
<evidence type="ECO:0000256" key="1">
    <source>
        <dbReference type="ARBA" id="ARBA00004651"/>
    </source>
</evidence>
<feature type="transmembrane region" description="Helical" evidence="8">
    <location>
        <begin position="75"/>
        <end position="96"/>
    </location>
</feature>
<keyword evidence="6 8" id="KW-1133">Transmembrane helix</keyword>
<keyword evidence="7 8" id="KW-0472">Membrane</keyword>